<protein>
    <submittedName>
        <fullName evidence="1">Uncharacterized protein</fullName>
    </submittedName>
</protein>
<keyword evidence="2" id="KW-1185">Reference proteome</keyword>
<evidence type="ECO:0000313" key="2">
    <source>
        <dbReference type="Proteomes" id="UP001164746"/>
    </source>
</evidence>
<sequence>GQQYVPSEKCGWNKYHCSLAVPEVEFNEHGKMNAHVSPAVNEDLAYIVKSLGDCRLATGCQTVGIQKHTQDIKVCLHKRRLV</sequence>
<reference evidence="1" key="1">
    <citation type="submission" date="2022-11" db="EMBL/GenBank/DDBJ databases">
        <title>Centuries of genome instability and evolution in soft-shell clam transmissible cancer (bioRxiv).</title>
        <authorList>
            <person name="Hart S.F.M."/>
            <person name="Yonemitsu M.A."/>
            <person name="Giersch R.M."/>
            <person name="Beal B.F."/>
            <person name="Arriagada G."/>
            <person name="Davis B.W."/>
            <person name="Ostrander E.A."/>
            <person name="Goff S.P."/>
            <person name="Metzger M.J."/>
        </authorList>
    </citation>
    <scope>NUCLEOTIDE SEQUENCE</scope>
    <source>
        <strain evidence="1">MELC-2E11</strain>
        <tissue evidence="1">Siphon/mantle</tissue>
    </source>
</reference>
<proteinExistence type="predicted"/>
<name>A0ABY7E7Z2_MYAAR</name>
<evidence type="ECO:0000313" key="1">
    <source>
        <dbReference type="EMBL" id="WAR04681.1"/>
    </source>
</evidence>
<accession>A0ABY7E7Z2</accession>
<dbReference type="EMBL" id="CP111016">
    <property type="protein sequence ID" value="WAR04681.1"/>
    <property type="molecule type" value="Genomic_DNA"/>
</dbReference>
<feature type="non-terminal residue" evidence="1">
    <location>
        <position position="1"/>
    </location>
</feature>
<dbReference type="Proteomes" id="UP001164746">
    <property type="component" value="Chromosome 5"/>
</dbReference>
<organism evidence="1 2">
    <name type="scientific">Mya arenaria</name>
    <name type="common">Soft-shell clam</name>
    <dbReference type="NCBI Taxonomy" id="6604"/>
    <lineage>
        <taxon>Eukaryota</taxon>
        <taxon>Metazoa</taxon>
        <taxon>Spiralia</taxon>
        <taxon>Lophotrochozoa</taxon>
        <taxon>Mollusca</taxon>
        <taxon>Bivalvia</taxon>
        <taxon>Autobranchia</taxon>
        <taxon>Heteroconchia</taxon>
        <taxon>Euheterodonta</taxon>
        <taxon>Imparidentia</taxon>
        <taxon>Neoheterodontei</taxon>
        <taxon>Myida</taxon>
        <taxon>Myoidea</taxon>
        <taxon>Myidae</taxon>
        <taxon>Mya</taxon>
    </lineage>
</organism>
<gene>
    <name evidence="1" type="ORF">MAR_020050</name>
</gene>